<evidence type="ECO:0000313" key="5">
    <source>
        <dbReference type="EMBL" id="MBN3546669.1"/>
    </source>
</evidence>
<gene>
    <name evidence="5" type="ORF">JYA64_15280</name>
</gene>
<accession>A0ABS2ZH63</accession>
<feature type="chain" id="PRO_5046666463" description="SbsC C-terminal domain-containing protein" evidence="3">
    <location>
        <begin position="29"/>
        <end position="825"/>
    </location>
</feature>
<dbReference type="Proteomes" id="UP001319060">
    <property type="component" value="Unassembled WGS sequence"/>
</dbReference>
<evidence type="ECO:0000256" key="3">
    <source>
        <dbReference type="SAM" id="SignalP"/>
    </source>
</evidence>
<dbReference type="Pfam" id="PF18058">
    <property type="entry name" value="SbsC_C"/>
    <property type="match status" value="1"/>
</dbReference>
<dbReference type="RefSeq" id="WP_188400974.1">
    <property type="nucleotide sequence ID" value="NZ_BMCE01000001.1"/>
</dbReference>
<organism evidence="5 6">
    <name type="scientific">Fictibacillus barbaricus</name>
    <dbReference type="NCBI Taxonomy" id="182136"/>
    <lineage>
        <taxon>Bacteria</taxon>
        <taxon>Bacillati</taxon>
        <taxon>Bacillota</taxon>
        <taxon>Bacilli</taxon>
        <taxon>Bacillales</taxon>
        <taxon>Fictibacillaceae</taxon>
        <taxon>Fictibacillus</taxon>
    </lineage>
</organism>
<proteinExistence type="predicted"/>
<name>A0ABS2ZH63_9BACL</name>
<keyword evidence="2" id="KW-0175">Coiled coil</keyword>
<feature type="coiled-coil region" evidence="2">
    <location>
        <begin position="33"/>
        <end position="93"/>
    </location>
</feature>
<keyword evidence="1 3" id="KW-0732">Signal</keyword>
<dbReference type="Gene3D" id="2.60.40.1220">
    <property type="match status" value="3"/>
</dbReference>
<feature type="domain" description="SbsC C-terminal" evidence="4">
    <location>
        <begin position="68"/>
        <end position="179"/>
    </location>
</feature>
<evidence type="ECO:0000259" key="4">
    <source>
        <dbReference type="Pfam" id="PF18058"/>
    </source>
</evidence>
<protein>
    <recommendedName>
        <fullName evidence="4">SbsC C-terminal domain-containing protein</fullName>
    </recommendedName>
</protein>
<sequence>MANKRVFKFATASAVAASALVAAVPASAASVTYEQASAQVEKARAAANGLHAEYTRNADYKTVVDSKEARDELARAKAKIAALKSAKEKAYLNTRIQGTIDTVERANKYNNAVRVAVTYLPEAKAALEAALVNVDTNVAAAETAKEKYDAYVKQAEINFGKVYGAAIQAKFKSDYLTEAVYNLQKDAAAKIADAKLGPAVKSVSAINATKIEVKFTSAVDKSSVLTAAGAIQGTAIFTLAELDGQANASVTGASLSADGKTLTLTTDVPVSKRYDVVVDGLKTTTGKDVAKYNQVVNFVADATAPTILGTERISASQVKVKFSEPMKAFAPTFQYADGSTVTGVTGSVAAGADEVIFSMDSNVTVNKGLIATFIGAQDQAGNLLTPNPATVSFVKGSADGVAPTVSSITQTGAKTFAVKFSEELLAKPVVEIGGVAVVATDVVQDSTDKTTYNVTAPAVLDGATTVAVKTFSDLSGQSGTDMSKVVTFVKETAAPKVLSGTVVVDDTNKKEYLEITLDKDVVLSTPTVDATSGSFVKDYVTTSLADTDITAKTVAYKSATNKKVLRVELASFLTGHDVKGATYKLNLAFAGVASASGVAADTAQVTFTRGEDGLPASTAVASVTQVLPGVDNNKVEVTFDMAVDGASAINPANYKIDGAIVESVTLKPASGTPTTQVAVLNLKAGSNGFTGTRNINISGVKALGSSKVMNPFFTNSVILKENIAPTVTSAKLTATNELTLTFSEAVTDTTGVDFEVLIGGLSQGTVETVDAGVGAVGKTSVKVTIATIDATELSKGISLKGLSTLDIADAAGNALSLPANISVSQ</sequence>
<evidence type="ECO:0000313" key="6">
    <source>
        <dbReference type="Proteomes" id="UP001319060"/>
    </source>
</evidence>
<evidence type="ECO:0000256" key="2">
    <source>
        <dbReference type="SAM" id="Coils"/>
    </source>
</evidence>
<comment type="caution">
    <text evidence="5">The sequence shown here is derived from an EMBL/GenBank/DDBJ whole genome shotgun (WGS) entry which is preliminary data.</text>
</comment>
<feature type="signal peptide" evidence="3">
    <location>
        <begin position="1"/>
        <end position="28"/>
    </location>
</feature>
<evidence type="ECO:0000256" key="1">
    <source>
        <dbReference type="ARBA" id="ARBA00022729"/>
    </source>
</evidence>
<dbReference type="InterPro" id="IPR014755">
    <property type="entry name" value="Cu-Rt/internalin_Ig-like"/>
</dbReference>
<dbReference type="InterPro" id="IPR041378">
    <property type="entry name" value="S-layer_SbsC_C"/>
</dbReference>
<reference evidence="5 6" key="1">
    <citation type="submission" date="2021-01" db="EMBL/GenBank/DDBJ databases">
        <title>Genome Sequencing of Type Strains.</title>
        <authorList>
            <person name="Lemaire J.F."/>
            <person name="Inderbitzin P."/>
            <person name="Collins S.B."/>
            <person name="Wespe N."/>
            <person name="Knight-Connoni V."/>
        </authorList>
    </citation>
    <scope>NUCLEOTIDE SEQUENCE [LARGE SCALE GENOMIC DNA]</scope>
    <source>
        <strain evidence="5 6">DSM 14730</strain>
    </source>
</reference>
<keyword evidence="6" id="KW-1185">Reference proteome</keyword>
<dbReference type="EMBL" id="JAFHKS010000044">
    <property type="protein sequence ID" value="MBN3546669.1"/>
    <property type="molecule type" value="Genomic_DNA"/>
</dbReference>